<organism evidence="6 7">
    <name type="scientific">Symbiobacterium terraclitae</name>
    <dbReference type="NCBI Taxonomy" id="557451"/>
    <lineage>
        <taxon>Bacteria</taxon>
        <taxon>Bacillati</taxon>
        <taxon>Bacillota</taxon>
        <taxon>Clostridia</taxon>
        <taxon>Eubacteriales</taxon>
        <taxon>Symbiobacteriaceae</taxon>
        <taxon>Symbiobacterium</taxon>
    </lineage>
</organism>
<dbReference type="Gene3D" id="3.40.920.10">
    <property type="entry name" value="Pyruvate-ferredoxin oxidoreductase, PFOR, domain III"/>
    <property type="match status" value="1"/>
</dbReference>
<feature type="domain" description="4Fe-4S ferredoxin-type" evidence="5">
    <location>
        <begin position="237"/>
        <end position="266"/>
    </location>
</feature>
<dbReference type="Pfam" id="PF12838">
    <property type="entry name" value="Fer4_7"/>
    <property type="match status" value="1"/>
</dbReference>
<dbReference type="InterPro" id="IPR011894">
    <property type="entry name" value="PorC_KorC"/>
</dbReference>
<feature type="domain" description="4Fe-4S ferredoxin-type" evidence="5">
    <location>
        <begin position="277"/>
        <end position="306"/>
    </location>
</feature>
<dbReference type="PANTHER" id="PTHR43366:SF1">
    <property type="entry name" value="PYRUVATE SYNTHASE SUBUNIT PORC"/>
    <property type="match status" value="1"/>
</dbReference>
<dbReference type="Proteomes" id="UP001519289">
    <property type="component" value="Unassembled WGS sequence"/>
</dbReference>
<comment type="caution">
    <text evidence="6">The sequence shown here is derived from an EMBL/GenBank/DDBJ whole genome shotgun (WGS) entry which is preliminary data.</text>
</comment>
<dbReference type="EC" id="1.2.7.1" evidence="6"/>
<keyword evidence="1" id="KW-0479">Metal-binding</keyword>
<dbReference type="RefSeq" id="WP_209466233.1">
    <property type="nucleotide sequence ID" value="NZ_JAGGLG010000010.1"/>
</dbReference>
<evidence type="ECO:0000256" key="3">
    <source>
        <dbReference type="ARBA" id="ARBA00023004"/>
    </source>
</evidence>
<keyword evidence="3" id="KW-0408">Iron</keyword>
<evidence type="ECO:0000313" key="7">
    <source>
        <dbReference type="Proteomes" id="UP001519289"/>
    </source>
</evidence>
<sequence>MNGSYEMRLESIGGLGAHLAGQILAEAAVLGMGLNGAHFSSYGSEKKGTPVKSYVRLCPGDREIRTTSPVREPDLVAVFHEALLADPGVTAGLRPGATLIVNTTAPAAEIAARVPVGGVRVIAVDATGAAVAEKTRVNTAMLGAVAQAAPVLEAGAVRQAIRDTFQRKYPHLVEANLRTFDRCFHHFDECLSPEPADAGSRPASGPVVGYRTAPAGGILPTPGNTIAKNMGISRQGFLPVLHRELCADCGICDLVCPDFCLVWEPTGRTVNGYPGVRLVGIDYQYCKGCLHCVQECPTGALTKEREIGDIAGRLRVPLFGSRPVAVAAEGR</sequence>
<evidence type="ECO:0000313" key="6">
    <source>
        <dbReference type="EMBL" id="MBP2018093.1"/>
    </source>
</evidence>
<keyword evidence="2 6" id="KW-0560">Oxidoreductase</keyword>
<dbReference type="SUPFAM" id="SSF53323">
    <property type="entry name" value="Pyruvate-ferredoxin oxidoreductase, PFOR, domain III"/>
    <property type="match status" value="1"/>
</dbReference>
<keyword evidence="4" id="KW-0411">Iron-sulfur</keyword>
<keyword evidence="7" id="KW-1185">Reference proteome</keyword>
<proteinExistence type="predicted"/>
<evidence type="ECO:0000256" key="4">
    <source>
        <dbReference type="ARBA" id="ARBA00023014"/>
    </source>
</evidence>
<dbReference type="GO" id="GO:0019164">
    <property type="term" value="F:pyruvate synthase activity"/>
    <property type="evidence" value="ECO:0007669"/>
    <property type="project" value="UniProtKB-EC"/>
</dbReference>
<dbReference type="PANTHER" id="PTHR43366">
    <property type="entry name" value="PYRUVATE SYNTHASE SUBUNIT PORC"/>
    <property type="match status" value="1"/>
</dbReference>
<dbReference type="NCBIfam" id="TIGR02175">
    <property type="entry name" value="PorC_KorC"/>
    <property type="match status" value="1"/>
</dbReference>
<dbReference type="PROSITE" id="PS51379">
    <property type="entry name" value="4FE4S_FER_2"/>
    <property type="match status" value="2"/>
</dbReference>
<dbReference type="InterPro" id="IPR017900">
    <property type="entry name" value="4Fe4S_Fe_S_CS"/>
</dbReference>
<dbReference type="InterPro" id="IPR019752">
    <property type="entry name" value="Pyrv/ketoisovalerate_OxRed_cat"/>
</dbReference>
<dbReference type="Pfam" id="PF01558">
    <property type="entry name" value="POR"/>
    <property type="match status" value="1"/>
</dbReference>
<protein>
    <submittedName>
        <fullName evidence="6">Pyruvate ferredoxin oxidoreductase gamma subunit</fullName>
        <ecNumber evidence="6">1.2.7.1</ecNumber>
    </submittedName>
</protein>
<reference evidence="6 7" key="1">
    <citation type="submission" date="2021-03" db="EMBL/GenBank/DDBJ databases">
        <title>Genomic Encyclopedia of Type Strains, Phase IV (KMG-IV): sequencing the most valuable type-strain genomes for metagenomic binning, comparative biology and taxonomic classification.</title>
        <authorList>
            <person name="Goeker M."/>
        </authorList>
    </citation>
    <scope>NUCLEOTIDE SEQUENCE [LARGE SCALE GENOMIC DNA]</scope>
    <source>
        <strain evidence="6 7">DSM 27138</strain>
    </source>
</reference>
<accession>A0ABS4JRE3</accession>
<dbReference type="InterPro" id="IPR002869">
    <property type="entry name" value="Pyrv_flavodox_OxRed_cen"/>
</dbReference>
<keyword evidence="6" id="KW-0670">Pyruvate</keyword>
<evidence type="ECO:0000256" key="2">
    <source>
        <dbReference type="ARBA" id="ARBA00023002"/>
    </source>
</evidence>
<dbReference type="SUPFAM" id="SSF54862">
    <property type="entry name" value="4Fe-4S ferredoxins"/>
    <property type="match status" value="1"/>
</dbReference>
<gene>
    <name evidence="6" type="ORF">J2Z79_001492</name>
</gene>
<evidence type="ECO:0000259" key="5">
    <source>
        <dbReference type="PROSITE" id="PS51379"/>
    </source>
</evidence>
<dbReference type="InterPro" id="IPR051626">
    <property type="entry name" value="Oxidoreductase_gamma_subunit"/>
</dbReference>
<name>A0ABS4JRE3_9FIRM</name>
<dbReference type="PROSITE" id="PS00198">
    <property type="entry name" value="4FE4S_FER_1"/>
    <property type="match status" value="1"/>
</dbReference>
<dbReference type="EMBL" id="JAGGLG010000010">
    <property type="protein sequence ID" value="MBP2018093.1"/>
    <property type="molecule type" value="Genomic_DNA"/>
</dbReference>
<evidence type="ECO:0000256" key="1">
    <source>
        <dbReference type="ARBA" id="ARBA00022723"/>
    </source>
</evidence>
<dbReference type="InterPro" id="IPR017896">
    <property type="entry name" value="4Fe4S_Fe-S-bd"/>
</dbReference>
<dbReference type="Gene3D" id="3.30.70.3270">
    <property type="match status" value="1"/>
</dbReference>